<dbReference type="Pfam" id="PF09812">
    <property type="entry name" value="MRP-L28"/>
    <property type="match status" value="1"/>
</dbReference>
<dbReference type="InterPro" id="IPR036249">
    <property type="entry name" value="Thioredoxin-like_sf"/>
</dbReference>
<evidence type="ECO:0000256" key="5">
    <source>
        <dbReference type="ARBA" id="ARBA00022475"/>
    </source>
</evidence>
<evidence type="ECO:0000313" key="25">
    <source>
        <dbReference type="Ensembl" id="ENSACAP00000003377.4"/>
    </source>
</evidence>
<dbReference type="GeneTree" id="ENSGT00390000010239"/>
<evidence type="ECO:0000256" key="10">
    <source>
        <dbReference type="ARBA" id="ARBA00022990"/>
    </source>
</evidence>
<dbReference type="SUPFAM" id="SSF52833">
    <property type="entry name" value="Thioredoxin-like"/>
    <property type="match status" value="1"/>
</dbReference>
<evidence type="ECO:0000256" key="3">
    <source>
        <dbReference type="ARBA" id="ARBA00004514"/>
    </source>
</evidence>
<evidence type="ECO:0000256" key="20">
    <source>
        <dbReference type="ARBA" id="ARBA00060789"/>
    </source>
</evidence>
<evidence type="ECO:0000256" key="2">
    <source>
        <dbReference type="ARBA" id="ARBA00004342"/>
    </source>
</evidence>
<evidence type="ECO:0000256" key="11">
    <source>
        <dbReference type="ARBA" id="ARBA00023128"/>
    </source>
</evidence>
<keyword evidence="26" id="KW-1185">Reference proteome</keyword>
<reference evidence="25" key="3">
    <citation type="submission" date="2025-09" db="UniProtKB">
        <authorList>
            <consortium name="Ensembl"/>
        </authorList>
    </citation>
    <scope>IDENTIFICATION</scope>
</reference>
<sequence length="267" mass="30576">MSAFGFARFGAGGAYSSSQLIWNIQHPANHWQSSLLGLRAALPMRAEPKKKKKVDPKRELAIRDRMKKKIKKLEKAPQELIPIEDFVTPFRFMDERKVRAISPLPFEESEKRALLLKKWVVYKQVQHKAEMEAARSLVEAQEEALKELCLESEELYQAAVWRDEWLFPFERQEPTHTPPVPNKPCGFESAYLELANAVKEEYPDVEIESRLGGTGAFEIEINGQLVFSKLENGGFPYEKDLIEAIRKAINGEPLEKITKSRPPCVIL</sequence>
<evidence type="ECO:0000256" key="22">
    <source>
        <dbReference type="ARBA" id="ARBA00069166"/>
    </source>
</evidence>
<dbReference type="InterPro" id="IPR011893">
    <property type="entry name" value="Selenoprotein_Rdx-typ"/>
</dbReference>
<comment type="subcellular location">
    <subcellularLocation>
        <location evidence="2">Cell membrane</location>
        <topology evidence="2">Lipid-anchor</topology>
        <orientation evidence="2">Cytoplasmic side</orientation>
    </subcellularLocation>
    <subcellularLocation>
        <location evidence="3">Cytoplasm</location>
        <location evidence="3">Cytosol</location>
    </subcellularLocation>
    <subcellularLocation>
        <location evidence="1">Mitochondrion</location>
    </subcellularLocation>
</comment>
<keyword evidence="17" id="KW-0636">Prenylation</keyword>
<feature type="coiled-coil region" evidence="24">
    <location>
        <begin position="131"/>
        <end position="158"/>
    </location>
</feature>
<dbReference type="GO" id="GO:0005762">
    <property type="term" value="C:mitochondrial large ribosomal subunit"/>
    <property type="evidence" value="ECO:0007669"/>
    <property type="project" value="InterPro"/>
</dbReference>
<dbReference type="Ensembl" id="ENSACAT00000003460.4">
    <property type="protein sequence ID" value="ENSACAP00000003377.4"/>
    <property type="gene ID" value="ENSACAG00000003485.4"/>
</dbReference>
<evidence type="ECO:0000256" key="9">
    <source>
        <dbReference type="ARBA" id="ARBA00022980"/>
    </source>
</evidence>
<dbReference type="Bgee" id="ENSACAG00000003485">
    <property type="expression patterns" value="Expressed in ovary and 13 other cell types or tissues"/>
</dbReference>
<dbReference type="GO" id="GO:0005886">
    <property type="term" value="C:plasma membrane"/>
    <property type="evidence" value="ECO:0007669"/>
    <property type="project" value="UniProtKB-SubCell"/>
</dbReference>
<keyword evidence="24" id="KW-0175">Coiled coil</keyword>
<keyword evidence="7" id="KW-0053">Apoptosis</keyword>
<dbReference type="Gene3D" id="3.40.30.10">
    <property type="entry name" value="Glutaredoxin"/>
    <property type="match status" value="1"/>
</dbReference>
<evidence type="ECO:0000256" key="19">
    <source>
        <dbReference type="ARBA" id="ARBA00055778"/>
    </source>
</evidence>
<organism evidence="25 26">
    <name type="scientific">Anolis carolinensis</name>
    <name type="common">Green anole</name>
    <name type="synonym">American chameleon</name>
    <dbReference type="NCBI Taxonomy" id="28377"/>
    <lineage>
        <taxon>Eukaryota</taxon>
        <taxon>Metazoa</taxon>
        <taxon>Chordata</taxon>
        <taxon>Craniata</taxon>
        <taxon>Vertebrata</taxon>
        <taxon>Euteleostomi</taxon>
        <taxon>Lepidosauria</taxon>
        <taxon>Squamata</taxon>
        <taxon>Bifurcata</taxon>
        <taxon>Unidentata</taxon>
        <taxon>Episquamata</taxon>
        <taxon>Toxicofera</taxon>
        <taxon>Iguania</taxon>
        <taxon>Dactyloidae</taxon>
        <taxon>Anolis</taxon>
    </lineage>
</organism>
<evidence type="ECO:0000256" key="1">
    <source>
        <dbReference type="ARBA" id="ARBA00004173"/>
    </source>
</evidence>
<comment type="subunit">
    <text evidence="21">Interacts with GPX1.</text>
</comment>
<evidence type="ECO:0000256" key="6">
    <source>
        <dbReference type="ARBA" id="ARBA00022490"/>
    </source>
</evidence>
<dbReference type="InParanoid" id="G1KBY0"/>
<dbReference type="Pfam" id="PF10262">
    <property type="entry name" value="Rdx"/>
    <property type="match status" value="1"/>
</dbReference>
<keyword evidence="11" id="KW-0496">Mitochondrion</keyword>
<evidence type="ECO:0000256" key="16">
    <source>
        <dbReference type="ARBA" id="ARBA00023288"/>
    </source>
</evidence>
<dbReference type="AlphaFoldDB" id="G1KBY0"/>
<keyword evidence="8" id="KW-0809">Transit peptide</keyword>
<dbReference type="FunFam" id="6.10.250.3440:FF:000001">
    <property type="entry name" value="Mitochondrial ribosomal protein L40"/>
    <property type="match status" value="1"/>
</dbReference>
<protein>
    <recommendedName>
        <fullName evidence="18">Large ribosomal subunit protein mL40</fullName>
    </recommendedName>
    <alternativeName>
        <fullName evidence="23">39S ribosomal protein L40, mitochondrial</fullName>
    </alternativeName>
    <alternativeName>
        <fullName evidence="22">Migration and invasion enhancer 1</fullName>
    </alternativeName>
</protein>
<comment type="similarity">
    <text evidence="20">Belongs to the SelWTH family.</text>
</comment>
<evidence type="ECO:0000256" key="4">
    <source>
        <dbReference type="ARBA" id="ARBA00009360"/>
    </source>
</evidence>
<dbReference type="GO" id="GO:0005761">
    <property type="term" value="C:mitochondrial ribosome"/>
    <property type="evidence" value="ECO:0000318"/>
    <property type="project" value="GO_Central"/>
</dbReference>
<dbReference type="PANTHER" id="PTHR13359">
    <property type="entry name" value="39S RIBOSOMAL PROTEIN L40, MITOCHONDRIAL"/>
    <property type="match status" value="1"/>
</dbReference>
<dbReference type="STRING" id="28377.ENSACAP00000003377"/>
<keyword evidence="9" id="KW-0689">Ribosomal protein</keyword>
<dbReference type="Gene3D" id="6.10.250.3440">
    <property type="match status" value="1"/>
</dbReference>
<keyword evidence="16" id="KW-0449">Lipoprotein</keyword>
<keyword evidence="13" id="KW-1015">Disulfide bond</keyword>
<evidence type="ECO:0000256" key="14">
    <source>
        <dbReference type="ARBA" id="ARBA00023274"/>
    </source>
</evidence>
<dbReference type="NCBIfam" id="TIGR02174">
    <property type="entry name" value="CXXU_selWTH"/>
    <property type="match status" value="1"/>
</dbReference>
<evidence type="ECO:0000256" key="12">
    <source>
        <dbReference type="ARBA" id="ARBA00023136"/>
    </source>
</evidence>
<evidence type="ECO:0000256" key="18">
    <source>
        <dbReference type="ARBA" id="ARBA00035192"/>
    </source>
</evidence>
<keyword evidence="6" id="KW-0963">Cytoplasm</keyword>
<dbReference type="HOGENOM" id="CLU_068510_4_1_1"/>
<evidence type="ECO:0000256" key="8">
    <source>
        <dbReference type="ARBA" id="ARBA00022946"/>
    </source>
</evidence>
<reference evidence="25 26" key="1">
    <citation type="submission" date="2009-12" db="EMBL/GenBank/DDBJ databases">
        <title>The Genome Sequence of Anolis carolinensis (Green Anole Lizard).</title>
        <authorList>
            <consortium name="The Genome Sequencing Platform"/>
            <person name="Di Palma F."/>
            <person name="Alfoldi J."/>
            <person name="Heiman D."/>
            <person name="Young S."/>
            <person name="Grabherr M."/>
            <person name="Johnson J."/>
            <person name="Lander E.S."/>
            <person name="Lindblad-Toh K."/>
        </authorList>
    </citation>
    <scope>NUCLEOTIDE SEQUENCE [LARGE SCALE GENOMIC DNA]</scope>
    <source>
        <strain evidence="25 26">JBL SC #1</strain>
    </source>
</reference>
<proteinExistence type="inferred from homology"/>
<keyword evidence="15" id="KW-0676">Redox-active center</keyword>
<dbReference type="GO" id="GO:0006915">
    <property type="term" value="P:apoptotic process"/>
    <property type="evidence" value="ECO:0007669"/>
    <property type="project" value="UniProtKB-KW"/>
</dbReference>
<keyword evidence="12" id="KW-0472">Membrane</keyword>
<evidence type="ECO:0000256" key="13">
    <source>
        <dbReference type="ARBA" id="ARBA00023157"/>
    </source>
</evidence>
<dbReference type="InterPro" id="IPR019192">
    <property type="entry name" value="Ribosomal_mL40"/>
</dbReference>
<evidence type="ECO:0000256" key="15">
    <source>
        <dbReference type="ARBA" id="ARBA00023284"/>
    </source>
</evidence>
<reference evidence="25" key="2">
    <citation type="submission" date="2025-08" db="UniProtKB">
        <authorList>
            <consortium name="Ensembl"/>
        </authorList>
    </citation>
    <scope>IDENTIFICATION</scope>
</reference>
<evidence type="ECO:0000256" key="23">
    <source>
        <dbReference type="ARBA" id="ARBA00083752"/>
    </source>
</evidence>
<evidence type="ECO:0000256" key="21">
    <source>
        <dbReference type="ARBA" id="ARBA00065658"/>
    </source>
</evidence>
<accession>G1KBY0</accession>
<dbReference type="InterPro" id="IPR039145">
    <property type="entry name" value="Ribosomal_mL40_metazoa/plant"/>
</dbReference>
<comment type="similarity">
    <text evidence="4">Belongs to the mitochondrion-specific ribosomal protein mL40 family.</text>
</comment>
<keyword evidence="10" id="KW-0007">Acetylation</keyword>
<dbReference type="eggNOG" id="ENOG502S3GR">
    <property type="taxonomic scope" value="Eukaryota"/>
</dbReference>
<dbReference type="PANTHER" id="PTHR13359:SF2">
    <property type="entry name" value="LARGE RIBOSOMAL SUBUNIT PROTEIN ML40"/>
    <property type="match status" value="1"/>
</dbReference>
<dbReference type="FunFam" id="3.40.30.10:FF:000131">
    <property type="entry name" value="migration and invasion enhancer 1"/>
    <property type="match status" value="1"/>
</dbReference>
<dbReference type="GO" id="GO:0005829">
    <property type="term" value="C:cytosol"/>
    <property type="evidence" value="ECO:0007669"/>
    <property type="project" value="UniProtKB-SubCell"/>
</dbReference>
<keyword evidence="14" id="KW-0687">Ribonucleoprotein</keyword>
<evidence type="ECO:0000256" key="17">
    <source>
        <dbReference type="ARBA" id="ARBA00023289"/>
    </source>
</evidence>
<evidence type="ECO:0000313" key="26">
    <source>
        <dbReference type="Proteomes" id="UP000001646"/>
    </source>
</evidence>
<name>G1KBY0_ANOCA</name>
<comment type="function">
    <text evidence="19">Increases cell migration by inducing filopodia formation at the leading edge of migrating cells. Plays a role in regulation of apoptosis, possibly through control of CASP3. May be involved in a redox-related process.</text>
</comment>
<evidence type="ECO:0000256" key="7">
    <source>
        <dbReference type="ARBA" id="ARBA00022703"/>
    </source>
</evidence>
<evidence type="ECO:0000256" key="24">
    <source>
        <dbReference type="SAM" id="Coils"/>
    </source>
</evidence>
<dbReference type="Proteomes" id="UP000001646">
    <property type="component" value="Chromosome 6"/>
</dbReference>
<keyword evidence="5" id="KW-1003">Cell membrane</keyword>